<evidence type="ECO:0000256" key="6">
    <source>
        <dbReference type="SAM" id="Phobius"/>
    </source>
</evidence>
<gene>
    <name evidence="8" type="ORF">CANARDRAFT_6444</name>
</gene>
<feature type="transmembrane region" description="Helical" evidence="6">
    <location>
        <begin position="151"/>
        <end position="169"/>
    </location>
</feature>
<sequence length="450" mass="49744">MTTGASVTSSVINTLNTIIGSGILVLPYAFKTDSILLGLIILLIASITNSFGLYLQGVSSKFLKEGEATFFTVCLITYPNLSLIFDFAIALQCFGVDVSYLVLTGDLMPLILPISNMTIEQMRLFYILISLIITLPLCCMKKLDSLKYASVISLAAIGYLCILVHYHFFESLINPGGVRGDISLYKPQGFKAVFKTLAIVVLAYTCPNQFSIISELENPTMKRISKIIIISSILTTCLFVSMGLSGYLTFGDLINGNIILMYRDTFATRLGRALLILMVLLSYPLMFHPARISVNNICHWLEVRFSRRSSVNLEVSDVDDIFSEPTESTPLTNSTTTTSVPLSSKRFKILTVILLITSYILAIKLKSFELILSIVGSTGGVLISFVLPGCYGYKLINTNDSHLIDNLIDYSPKDCSLSVFKSELIRKLSLLLVIWGILIMFICLYSTLVD</sequence>
<evidence type="ECO:0000256" key="2">
    <source>
        <dbReference type="ARBA" id="ARBA00008066"/>
    </source>
</evidence>
<feature type="transmembrane region" description="Helical" evidence="6">
    <location>
        <begin position="270"/>
        <end position="287"/>
    </location>
</feature>
<organism evidence="8 9">
    <name type="scientific">[Candida] arabinofermentans NRRL YB-2248</name>
    <dbReference type="NCBI Taxonomy" id="983967"/>
    <lineage>
        <taxon>Eukaryota</taxon>
        <taxon>Fungi</taxon>
        <taxon>Dikarya</taxon>
        <taxon>Ascomycota</taxon>
        <taxon>Saccharomycotina</taxon>
        <taxon>Pichiomycetes</taxon>
        <taxon>Pichiales</taxon>
        <taxon>Pichiaceae</taxon>
        <taxon>Ogataea</taxon>
        <taxon>Ogataea/Candida clade</taxon>
    </lineage>
</organism>
<dbReference type="GO" id="GO:0005290">
    <property type="term" value="F:L-histidine transmembrane transporter activity"/>
    <property type="evidence" value="ECO:0007669"/>
    <property type="project" value="TreeGrafter"/>
</dbReference>
<dbReference type="GO" id="GO:0005313">
    <property type="term" value="F:L-glutamate transmembrane transporter activity"/>
    <property type="evidence" value="ECO:0007669"/>
    <property type="project" value="TreeGrafter"/>
</dbReference>
<feature type="transmembrane region" description="Helical" evidence="6">
    <location>
        <begin position="371"/>
        <end position="393"/>
    </location>
</feature>
<keyword evidence="4 6" id="KW-1133">Transmembrane helix</keyword>
<evidence type="ECO:0000259" key="7">
    <source>
        <dbReference type="Pfam" id="PF01490"/>
    </source>
</evidence>
<feature type="transmembrane region" description="Helical" evidence="6">
    <location>
        <begin position="123"/>
        <end position="139"/>
    </location>
</feature>
<feature type="domain" description="Amino acid transporter transmembrane" evidence="7">
    <location>
        <begin position="4"/>
        <end position="400"/>
    </location>
</feature>
<dbReference type="GO" id="GO:0015189">
    <property type="term" value="F:L-lysine transmembrane transporter activity"/>
    <property type="evidence" value="ECO:0007669"/>
    <property type="project" value="TreeGrafter"/>
</dbReference>
<keyword evidence="9" id="KW-1185">Reference proteome</keyword>
<proteinExistence type="inferred from homology"/>
<comment type="subcellular location">
    <subcellularLocation>
        <location evidence="1">Membrane</location>
        <topology evidence="1">Multi-pass membrane protein</topology>
    </subcellularLocation>
</comment>
<dbReference type="STRING" id="983967.A0A1E4T547"/>
<dbReference type="GO" id="GO:0000329">
    <property type="term" value="C:fungal-type vacuole membrane"/>
    <property type="evidence" value="ECO:0007669"/>
    <property type="project" value="TreeGrafter"/>
</dbReference>
<dbReference type="PANTHER" id="PTHR22950">
    <property type="entry name" value="AMINO ACID TRANSPORTER"/>
    <property type="match status" value="1"/>
</dbReference>
<evidence type="ECO:0000256" key="5">
    <source>
        <dbReference type="ARBA" id="ARBA00023136"/>
    </source>
</evidence>
<evidence type="ECO:0000256" key="1">
    <source>
        <dbReference type="ARBA" id="ARBA00004141"/>
    </source>
</evidence>
<feature type="transmembrane region" description="Helical" evidence="6">
    <location>
        <begin position="227"/>
        <end position="250"/>
    </location>
</feature>
<feature type="transmembrane region" description="Helical" evidence="6">
    <location>
        <begin position="347"/>
        <end position="365"/>
    </location>
</feature>
<dbReference type="PANTHER" id="PTHR22950:SF224">
    <property type="entry name" value="VACUOLAR AMINO ACID TRANSPORTER 7"/>
    <property type="match status" value="1"/>
</dbReference>
<dbReference type="OrthoDB" id="438545at2759"/>
<reference evidence="9" key="1">
    <citation type="submission" date="2016-04" db="EMBL/GenBank/DDBJ databases">
        <title>Comparative genomics of biotechnologically important yeasts.</title>
        <authorList>
            <consortium name="DOE Joint Genome Institute"/>
            <person name="Riley R."/>
            <person name="Haridas S."/>
            <person name="Wolfe K.H."/>
            <person name="Lopes M.R."/>
            <person name="Hittinger C.T."/>
            <person name="Goker M."/>
            <person name="Salamov A."/>
            <person name="Wisecaver J."/>
            <person name="Long T.M."/>
            <person name="Aerts A.L."/>
            <person name="Barry K."/>
            <person name="Choi C."/>
            <person name="Clum A."/>
            <person name="Coughlan A.Y."/>
            <person name="Deshpande S."/>
            <person name="Douglass A.P."/>
            <person name="Hanson S.J."/>
            <person name="Klenk H.-P."/>
            <person name="Labutti K."/>
            <person name="Lapidus A."/>
            <person name="Lindquist E."/>
            <person name="Lipzen A."/>
            <person name="Meier-Kolthoff J.P."/>
            <person name="Ohm R.A."/>
            <person name="Otillar R.P."/>
            <person name="Pangilinan J."/>
            <person name="Peng Y."/>
            <person name="Rokas A."/>
            <person name="Rosa C.A."/>
            <person name="Scheuner C."/>
            <person name="Sibirny A.A."/>
            <person name="Slot J.C."/>
            <person name="Stielow J.B."/>
            <person name="Sun H."/>
            <person name="Kurtzman C.P."/>
            <person name="Blackwell M."/>
            <person name="Grigoriev I.V."/>
            <person name="Jeffries T.W."/>
        </authorList>
    </citation>
    <scope>NUCLEOTIDE SEQUENCE [LARGE SCALE GENOMIC DNA]</scope>
    <source>
        <strain evidence="9">NRRL YB-2248</strain>
    </source>
</reference>
<keyword evidence="3 6" id="KW-0812">Transmembrane</keyword>
<dbReference type="GO" id="GO:0015194">
    <property type="term" value="F:L-serine transmembrane transporter activity"/>
    <property type="evidence" value="ECO:0007669"/>
    <property type="project" value="TreeGrafter"/>
</dbReference>
<protein>
    <recommendedName>
        <fullName evidence="7">Amino acid transporter transmembrane domain-containing protein</fullName>
    </recommendedName>
</protein>
<accession>A0A1E4T547</accession>
<feature type="transmembrane region" description="Helical" evidence="6">
    <location>
        <begin position="12"/>
        <end position="30"/>
    </location>
</feature>
<dbReference type="Proteomes" id="UP000094801">
    <property type="component" value="Unassembled WGS sequence"/>
</dbReference>
<dbReference type="EMBL" id="KV453849">
    <property type="protein sequence ID" value="ODV86874.1"/>
    <property type="molecule type" value="Genomic_DNA"/>
</dbReference>
<keyword evidence="5 6" id="KW-0472">Membrane</keyword>
<comment type="similarity">
    <text evidence="2">Belongs to the amino acid/polyamine transporter 2 family.</text>
</comment>
<feature type="transmembrane region" description="Helical" evidence="6">
    <location>
        <begin position="428"/>
        <end position="448"/>
    </location>
</feature>
<dbReference type="Pfam" id="PF01490">
    <property type="entry name" value="Aa_trans"/>
    <property type="match status" value="1"/>
</dbReference>
<dbReference type="GO" id="GO:0061459">
    <property type="term" value="F:L-arginine transmembrane transporter activity"/>
    <property type="evidence" value="ECO:0007669"/>
    <property type="project" value="TreeGrafter"/>
</dbReference>
<evidence type="ECO:0000313" key="9">
    <source>
        <dbReference type="Proteomes" id="UP000094801"/>
    </source>
</evidence>
<dbReference type="InterPro" id="IPR013057">
    <property type="entry name" value="AA_transpt_TM"/>
</dbReference>
<name>A0A1E4T547_9ASCO</name>
<evidence type="ECO:0000256" key="4">
    <source>
        <dbReference type="ARBA" id="ARBA00022989"/>
    </source>
</evidence>
<dbReference type="GO" id="GO:0005302">
    <property type="term" value="F:L-tyrosine transmembrane transporter activity"/>
    <property type="evidence" value="ECO:0007669"/>
    <property type="project" value="TreeGrafter"/>
</dbReference>
<evidence type="ECO:0000313" key="8">
    <source>
        <dbReference type="EMBL" id="ODV86874.1"/>
    </source>
</evidence>
<feature type="transmembrane region" description="Helical" evidence="6">
    <location>
        <begin position="36"/>
        <end position="55"/>
    </location>
</feature>
<dbReference type="AlphaFoldDB" id="A0A1E4T547"/>
<evidence type="ECO:0000256" key="3">
    <source>
        <dbReference type="ARBA" id="ARBA00022692"/>
    </source>
</evidence>